<name>A0ABT4AA26_9BACT</name>
<accession>A0ABT4AA26</accession>
<evidence type="ECO:0000313" key="1">
    <source>
        <dbReference type="EMBL" id="MCY1077797.1"/>
    </source>
</evidence>
<sequence length="56" mass="6322">MLSSAPISGGTGIRANKVPVFRNHRLVPYVHGLVEQVLAPLHERYPMKRVELSRFP</sequence>
<dbReference type="RefSeq" id="WP_267536608.1">
    <property type="nucleotide sequence ID" value="NZ_JAPNKA010000001.1"/>
</dbReference>
<gene>
    <name evidence="1" type="ORF">OV287_25325</name>
</gene>
<proteinExistence type="predicted"/>
<keyword evidence="2" id="KW-1185">Reference proteome</keyword>
<comment type="caution">
    <text evidence="1">The sequence shown here is derived from an EMBL/GenBank/DDBJ whole genome shotgun (WGS) entry which is preliminary data.</text>
</comment>
<dbReference type="EMBL" id="JAPNKA010000001">
    <property type="protein sequence ID" value="MCY1077797.1"/>
    <property type="molecule type" value="Genomic_DNA"/>
</dbReference>
<dbReference type="Proteomes" id="UP001207654">
    <property type="component" value="Unassembled WGS sequence"/>
</dbReference>
<organism evidence="1 2">
    <name type="scientific">Archangium lansingense</name>
    <dbReference type="NCBI Taxonomy" id="2995310"/>
    <lineage>
        <taxon>Bacteria</taxon>
        <taxon>Pseudomonadati</taxon>
        <taxon>Myxococcota</taxon>
        <taxon>Myxococcia</taxon>
        <taxon>Myxococcales</taxon>
        <taxon>Cystobacterineae</taxon>
        <taxon>Archangiaceae</taxon>
        <taxon>Archangium</taxon>
    </lineage>
</organism>
<protein>
    <submittedName>
        <fullName evidence="1">Uncharacterized protein</fullName>
    </submittedName>
</protein>
<reference evidence="1 2" key="1">
    <citation type="submission" date="2022-11" db="EMBL/GenBank/DDBJ databases">
        <title>Minimal conservation of predation-associated metabolite biosynthetic gene clusters underscores biosynthetic potential of Myxococcota including descriptions for ten novel species: Archangium lansinium sp. nov., Myxococcus landrumus sp. nov., Nannocystis bai.</title>
        <authorList>
            <person name="Ahearne A."/>
            <person name="Stevens C."/>
            <person name="Phillips K."/>
        </authorList>
    </citation>
    <scope>NUCLEOTIDE SEQUENCE [LARGE SCALE GENOMIC DNA]</scope>
    <source>
        <strain evidence="1 2">MIWBW</strain>
    </source>
</reference>
<evidence type="ECO:0000313" key="2">
    <source>
        <dbReference type="Proteomes" id="UP001207654"/>
    </source>
</evidence>